<keyword evidence="11" id="KW-1185">Reference proteome</keyword>
<keyword evidence="4" id="KW-1003">Cell membrane</keyword>
<dbReference type="CDD" id="cd03225">
    <property type="entry name" value="ABC_cobalt_CbiO_domain1"/>
    <property type="match status" value="1"/>
</dbReference>
<evidence type="ECO:0000256" key="8">
    <source>
        <dbReference type="ARBA" id="ARBA00023136"/>
    </source>
</evidence>
<dbReference type="PROSITE" id="PS00211">
    <property type="entry name" value="ABC_TRANSPORTER_1"/>
    <property type="match status" value="1"/>
</dbReference>
<evidence type="ECO:0000256" key="1">
    <source>
        <dbReference type="ARBA" id="ARBA00004202"/>
    </source>
</evidence>
<evidence type="ECO:0000256" key="4">
    <source>
        <dbReference type="ARBA" id="ARBA00022475"/>
    </source>
</evidence>
<evidence type="ECO:0000256" key="2">
    <source>
        <dbReference type="ARBA" id="ARBA00005417"/>
    </source>
</evidence>
<comment type="caution">
    <text evidence="10">The sequence shown here is derived from an EMBL/GenBank/DDBJ whole genome shotgun (WGS) entry which is preliminary data.</text>
</comment>
<dbReference type="Pfam" id="PF00005">
    <property type="entry name" value="ABC_tran"/>
    <property type="match status" value="1"/>
</dbReference>
<feature type="domain" description="ABC transporter" evidence="9">
    <location>
        <begin position="4"/>
        <end position="245"/>
    </location>
</feature>
<comment type="subcellular location">
    <subcellularLocation>
        <location evidence="1">Cell membrane</location>
        <topology evidence="1">Peripheral membrane protein</topology>
    </subcellularLocation>
</comment>
<dbReference type="Gene3D" id="3.40.50.300">
    <property type="entry name" value="P-loop containing nucleotide triphosphate hydrolases"/>
    <property type="match status" value="1"/>
</dbReference>
<evidence type="ECO:0000313" key="10">
    <source>
        <dbReference type="EMBL" id="MDF0480343.1"/>
    </source>
</evidence>
<protein>
    <submittedName>
        <fullName evidence="10">Energy-coupling factor ABC transporter ATP-binding protein</fullName>
    </submittedName>
</protein>
<sequence>MERIEVEKLKYRYPLTETNALDDVSFTISEGEFIGIVGENNAGKSTLCQALVGLVPHFYKGLYDGKVMVCGKNVRESSVSELSENVGLAFQNPFTQVTGAKVTVYEEVAFGLENLGIPRDEMEKRVTEALELLGISEYRDRNPFDLSGGQMQRVALAGVIAMKPDVIILDEPTSQLDPKGSEEVFQAVQQLSEKGMTIIMVEHKMEKIAAYSDRVMLLSNGKVVDFATPHEIFSREDIHDYGVIEPVYTQVAKGLGLILENGLYPVTVTELSQLMKGER</sequence>
<keyword evidence="5" id="KW-0547">Nucleotide-binding</keyword>
<keyword evidence="3" id="KW-0813">Transport</keyword>
<evidence type="ECO:0000256" key="6">
    <source>
        <dbReference type="ARBA" id="ARBA00022840"/>
    </source>
</evidence>
<dbReference type="InterPro" id="IPR017871">
    <property type="entry name" value="ABC_transporter-like_CS"/>
</dbReference>
<proteinExistence type="inferred from homology"/>
<evidence type="ECO:0000256" key="3">
    <source>
        <dbReference type="ARBA" id="ARBA00022448"/>
    </source>
</evidence>
<reference evidence="10" key="1">
    <citation type="submission" date="2022-10" db="EMBL/GenBank/DDBJ databases">
        <title>Vagococcus sp. isolated from poultry meat.</title>
        <authorList>
            <person name="Johansson P."/>
            <person name="Bjorkroth J."/>
        </authorList>
    </citation>
    <scope>NUCLEOTIDE SEQUENCE</scope>
    <source>
        <strain evidence="10">PNs007</strain>
    </source>
</reference>
<dbReference type="InterPro" id="IPR003593">
    <property type="entry name" value="AAA+_ATPase"/>
</dbReference>
<keyword evidence="6 10" id="KW-0067">ATP-binding</keyword>
<accession>A0ABT5X2Z2</accession>
<evidence type="ECO:0000259" key="9">
    <source>
        <dbReference type="PROSITE" id="PS50893"/>
    </source>
</evidence>
<dbReference type="InterPro" id="IPR015856">
    <property type="entry name" value="ABC_transpr_CbiO/EcfA_su"/>
</dbReference>
<dbReference type="PANTHER" id="PTHR43553:SF24">
    <property type="entry name" value="ENERGY-COUPLING FACTOR TRANSPORTER ATP-BINDING PROTEIN ECFA1"/>
    <property type="match status" value="1"/>
</dbReference>
<dbReference type="SMART" id="SM00382">
    <property type="entry name" value="AAA"/>
    <property type="match status" value="1"/>
</dbReference>
<dbReference type="SUPFAM" id="SSF52540">
    <property type="entry name" value="P-loop containing nucleoside triphosphate hydrolases"/>
    <property type="match status" value="1"/>
</dbReference>
<dbReference type="PROSITE" id="PS50893">
    <property type="entry name" value="ABC_TRANSPORTER_2"/>
    <property type="match status" value="1"/>
</dbReference>
<dbReference type="GO" id="GO:0005524">
    <property type="term" value="F:ATP binding"/>
    <property type="evidence" value="ECO:0007669"/>
    <property type="project" value="UniProtKB-KW"/>
</dbReference>
<keyword evidence="8" id="KW-0472">Membrane</keyword>
<dbReference type="EMBL" id="JAPDSH010000006">
    <property type="protein sequence ID" value="MDF0480343.1"/>
    <property type="molecule type" value="Genomic_DNA"/>
</dbReference>
<dbReference type="Proteomes" id="UP001147148">
    <property type="component" value="Unassembled WGS sequence"/>
</dbReference>
<evidence type="ECO:0000256" key="5">
    <source>
        <dbReference type="ARBA" id="ARBA00022741"/>
    </source>
</evidence>
<dbReference type="RefSeq" id="WP_275471918.1">
    <property type="nucleotide sequence ID" value="NZ_JAPDSH010000006.1"/>
</dbReference>
<keyword evidence="7" id="KW-1278">Translocase</keyword>
<name>A0ABT5X2Z2_9ENTE</name>
<comment type="similarity">
    <text evidence="2">Belongs to the ABC transporter superfamily.</text>
</comment>
<evidence type="ECO:0000256" key="7">
    <source>
        <dbReference type="ARBA" id="ARBA00022967"/>
    </source>
</evidence>
<gene>
    <name evidence="10" type="ORF">OL233_08605</name>
</gene>
<dbReference type="InterPro" id="IPR027417">
    <property type="entry name" value="P-loop_NTPase"/>
</dbReference>
<dbReference type="PANTHER" id="PTHR43553">
    <property type="entry name" value="HEAVY METAL TRANSPORTER"/>
    <property type="match status" value="1"/>
</dbReference>
<dbReference type="InterPro" id="IPR050095">
    <property type="entry name" value="ECF_ABC_transporter_ATP-bd"/>
</dbReference>
<dbReference type="InterPro" id="IPR003439">
    <property type="entry name" value="ABC_transporter-like_ATP-bd"/>
</dbReference>
<organism evidence="10 11">
    <name type="scientific">Vagococcus proximus</name>
    <dbReference type="NCBI Taxonomy" id="2991417"/>
    <lineage>
        <taxon>Bacteria</taxon>
        <taxon>Bacillati</taxon>
        <taxon>Bacillota</taxon>
        <taxon>Bacilli</taxon>
        <taxon>Lactobacillales</taxon>
        <taxon>Enterococcaceae</taxon>
        <taxon>Vagococcus</taxon>
    </lineage>
</organism>
<evidence type="ECO:0000313" key="11">
    <source>
        <dbReference type="Proteomes" id="UP001147148"/>
    </source>
</evidence>